<organism evidence="11 12">
    <name type="scientific">Desmospora profundinema</name>
    <dbReference type="NCBI Taxonomy" id="1571184"/>
    <lineage>
        <taxon>Bacteria</taxon>
        <taxon>Bacillati</taxon>
        <taxon>Bacillota</taxon>
        <taxon>Bacilli</taxon>
        <taxon>Bacillales</taxon>
        <taxon>Thermoactinomycetaceae</taxon>
        <taxon>Desmospora</taxon>
    </lineage>
</organism>
<keyword evidence="8" id="KW-1278">Translocase</keyword>
<dbReference type="GO" id="GO:0005524">
    <property type="term" value="F:ATP binding"/>
    <property type="evidence" value="ECO:0007669"/>
    <property type="project" value="UniProtKB-KW"/>
</dbReference>
<evidence type="ECO:0000313" key="11">
    <source>
        <dbReference type="EMBL" id="MDR6225704.1"/>
    </source>
</evidence>
<dbReference type="SUPFAM" id="SSF52540">
    <property type="entry name" value="P-loop containing nucleoside triphosphate hydrolases"/>
    <property type="match status" value="1"/>
</dbReference>
<evidence type="ECO:0000256" key="7">
    <source>
        <dbReference type="ARBA" id="ARBA00022840"/>
    </source>
</evidence>
<dbReference type="Pfam" id="PF08352">
    <property type="entry name" value="oligo_HPY"/>
    <property type="match status" value="1"/>
</dbReference>
<evidence type="ECO:0000256" key="4">
    <source>
        <dbReference type="ARBA" id="ARBA00022475"/>
    </source>
</evidence>
<evidence type="ECO:0000259" key="10">
    <source>
        <dbReference type="PROSITE" id="PS50893"/>
    </source>
</evidence>
<dbReference type="SMART" id="SM00382">
    <property type="entry name" value="AAA"/>
    <property type="match status" value="1"/>
</dbReference>
<dbReference type="CDD" id="cd03257">
    <property type="entry name" value="ABC_NikE_OppD_transporters"/>
    <property type="match status" value="1"/>
</dbReference>
<comment type="subcellular location">
    <subcellularLocation>
        <location evidence="1">Cell membrane</location>
        <topology evidence="1">Peripheral membrane protein</topology>
    </subcellularLocation>
</comment>
<evidence type="ECO:0000256" key="9">
    <source>
        <dbReference type="ARBA" id="ARBA00023136"/>
    </source>
</evidence>
<dbReference type="PROSITE" id="PS50893">
    <property type="entry name" value="ABC_TRANSPORTER_2"/>
    <property type="match status" value="1"/>
</dbReference>
<dbReference type="InterPro" id="IPR050388">
    <property type="entry name" value="ABC_Ni/Peptide_Import"/>
</dbReference>
<evidence type="ECO:0000256" key="1">
    <source>
        <dbReference type="ARBA" id="ARBA00004202"/>
    </source>
</evidence>
<dbReference type="Pfam" id="PF00005">
    <property type="entry name" value="ABC_tran"/>
    <property type="match status" value="1"/>
</dbReference>
<dbReference type="InterPro" id="IPR013563">
    <property type="entry name" value="Oligopep_ABC_C"/>
</dbReference>
<evidence type="ECO:0000313" key="12">
    <source>
        <dbReference type="Proteomes" id="UP001185012"/>
    </source>
</evidence>
<dbReference type="Gene3D" id="3.40.50.300">
    <property type="entry name" value="P-loop containing nucleotide triphosphate hydrolases"/>
    <property type="match status" value="1"/>
</dbReference>
<keyword evidence="3" id="KW-0813">Transport</keyword>
<dbReference type="InterPro" id="IPR017871">
    <property type="entry name" value="ABC_transporter-like_CS"/>
</dbReference>
<sequence>MSTTAEYVEKAESVTVNDWTRSIAPVLQLSNLTIASVNRKGKIVKELVKEVGFSIYPGEMMGLVGESGSGKSVTAAAVMGMLPKTLRVTDGEISLNGTNLASLSEKERRRLRGKKIAYVFQNYQGSFTPFLKIGKQLVEAVRSHESVPLQEAKAIALEWLHRVQLPADRVYESYPFQLSGGQLQRASLAAALMMKPSLIIADEPTTALDVLNGKQVMDLLARLQKETHCAVLFISHDLGHVLKRTVRMAVMYGGRLMESGPTESIRSNPQHPYTQMLLQARPLVTARIPGKLTVIPGEPGAITDQGCPFALRCPFRIEPCTHVPAMTAIGKTHLAACHMLHTGGEEIREAAVGGQTTQSGIWR</sequence>
<evidence type="ECO:0000256" key="2">
    <source>
        <dbReference type="ARBA" id="ARBA00005417"/>
    </source>
</evidence>
<dbReference type="PROSITE" id="PS00211">
    <property type="entry name" value="ABC_TRANSPORTER_1"/>
    <property type="match status" value="1"/>
</dbReference>
<comment type="caution">
    <text evidence="11">The sequence shown here is derived from an EMBL/GenBank/DDBJ whole genome shotgun (WGS) entry which is preliminary data.</text>
</comment>
<dbReference type="RefSeq" id="WP_309864718.1">
    <property type="nucleotide sequence ID" value="NZ_JAVDQG010000003.1"/>
</dbReference>
<dbReference type="PANTHER" id="PTHR43297">
    <property type="entry name" value="OLIGOPEPTIDE TRANSPORT ATP-BINDING PROTEIN APPD"/>
    <property type="match status" value="1"/>
</dbReference>
<dbReference type="InterPro" id="IPR003439">
    <property type="entry name" value="ABC_transporter-like_ATP-bd"/>
</dbReference>
<dbReference type="InterPro" id="IPR003593">
    <property type="entry name" value="AAA+_ATPase"/>
</dbReference>
<proteinExistence type="inferred from homology"/>
<keyword evidence="4" id="KW-1003">Cell membrane</keyword>
<dbReference type="NCBIfam" id="TIGR01727">
    <property type="entry name" value="oligo_HPY"/>
    <property type="match status" value="1"/>
</dbReference>
<evidence type="ECO:0000256" key="5">
    <source>
        <dbReference type="ARBA" id="ARBA00022519"/>
    </source>
</evidence>
<gene>
    <name evidence="11" type="ORF">JOE21_001702</name>
</gene>
<accession>A0ABU1IP20</accession>
<name>A0ABU1IP20_9BACL</name>
<dbReference type="EMBL" id="JAVDQG010000003">
    <property type="protein sequence ID" value="MDR6225704.1"/>
    <property type="molecule type" value="Genomic_DNA"/>
</dbReference>
<reference evidence="11 12" key="1">
    <citation type="submission" date="2023-07" db="EMBL/GenBank/DDBJ databases">
        <title>Genomic Encyclopedia of Type Strains, Phase IV (KMG-IV): sequencing the most valuable type-strain genomes for metagenomic binning, comparative biology and taxonomic classification.</title>
        <authorList>
            <person name="Goeker M."/>
        </authorList>
    </citation>
    <scope>NUCLEOTIDE SEQUENCE [LARGE SCALE GENOMIC DNA]</scope>
    <source>
        <strain evidence="11 12">DSM 45903</strain>
    </source>
</reference>
<keyword evidence="9" id="KW-0472">Membrane</keyword>
<evidence type="ECO:0000256" key="6">
    <source>
        <dbReference type="ARBA" id="ARBA00022741"/>
    </source>
</evidence>
<dbReference type="InterPro" id="IPR027417">
    <property type="entry name" value="P-loop_NTPase"/>
</dbReference>
<dbReference type="PANTHER" id="PTHR43297:SF14">
    <property type="entry name" value="ATPASE AAA-TYPE CORE DOMAIN-CONTAINING PROTEIN"/>
    <property type="match status" value="1"/>
</dbReference>
<evidence type="ECO:0000256" key="8">
    <source>
        <dbReference type="ARBA" id="ARBA00022967"/>
    </source>
</evidence>
<keyword evidence="6" id="KW-0547">Nucleotide-binding</keyword>
<comment type="similarity">
    <text evidence="2">Belongs to the ABC transporter superfamily.</text>
</comment>
<keyword evidence="12" id="KW-1185">Reference proteome</keyword>
<evidence type="ECO:0000256" key="3">
    <source>
        <dbReference type="ARBA" id="ARBA00022448"/>
    </source>
</evidence>
<keyword evidence="7 11" id="KW-0067">ATP-binding</keyword>
<feature type="domain" description="ABC transporter" evidence="10">
    <location>
        <begin position="27"/>
        <end position="278"/>
    </location>
</feature>
<dbReference type="Proteomes" id="UP001185012">
    <property type="component" value="Unassembled WGS sequence"/>
</dbReference>
<protein>
    <submittedName>
        <fullName evidence="11">Oligopeptide/dipeptide ABC transporter ATP-binding protein</fullName>
    </submittedName>
</protein>
<keyword evidence="5" id="KW-0997">Cell inner membrane</keyword>